<feature type="transmembrane region" description="Helical" evidence="1">
    <location>
        <begin position="83"/>
        <end position="101"/>
    </location>
</feature>
<feature type="transmembrane region" description="Helical" evidence="1">
    <location>
        <begin position="161"/>
        <end position="183"/>
    </location>
</feature>
<feature type="transmembrane region" description="Helical" evidence="1">
    <location>
        <begin position="190"/>
        <end position="208"/>
    </location>
</feature>
<gene>
    <name evidence="2" type="ORF">SAMN04515666_10810</name>
</gene>
<evidence type="ECO:0008006" key="4">
    <source>
        <dbReference type="Google" id="ProtNLM"/>
    </source>
</evidence>
<keyword evidence="3" id="KW-1185">Reference proteome</keyword>
<feature type="transmembrane region" description="Helical" evidence="1">
    <location>
        <begin position="37"/>
        <end position="62"/>
    </location>
</feature>
<keyword evidence="1" id="KW-0812">Transmembrane</keyword>
<dbReference type="EMBL" id="FOAN01000008">
    <property type="protein sequence ID" value="SEM16394.1"/>
    <property type="molecule type" value="Genomic_DNA"/>
</dbReference>
<proteinExistence type="predicted"/>
<name>A0A1H7W4Z3_9HYPH</name>
<protein>
    <recommendedName>
        <fullName evidence="4">Patatin-like phospholipase</fullName>
    </recommendedName>
</protein>
<accession>A0A1H7W4Z3</accession>
<dbReference type="Proteomes" id="UP000199664">
    <property type="component" value="Unassembled WGS sequence"/>
</dbReference>
<feature type="transmembrane region" description="Helical" evidence="1">
    <location>
        <begin position="138"/>
        <end position="155"/>
    </location>
</feature>
<keyword evidence="1" id="KW-1133">Transmembrane helix</keyword>
<dbReference type="STRING" id="1036779.SAMN04515666_10810"/>
<organism evidence="2 3">
    <name type="scientific">Bosea lupini</name>
    <dbReference type="NCBI Taxonomy" id="1036779"/>
    <lineage>
        <taxon>Bacteria</taxon>
        <taxon>Pseudomonadati</taxon>
        <taxon>Pseudomonadota</taxon>
        <taxon>Alphaproteobacteria</taxon>
        <taxon>Hyphomicrobiales</taxon>
        <taxon>Boseaceae</taxon>
        <taxon>Bosea</taxon>
    </lineage>
</organism>
<keyword evidence="1" id="KW-0472">Membrane</keyword>
<evidence type="ECO:0000313" key="3">
    <source>
        <dbReference type="Proteomes" id="UP000199664"/>
    </source>
</evidence>
<reference evidence="3" key="1">
    <citation type="submission" date="2016-10" db="EMBL/GenBank/DDBJ databases">
        <authorList>
            <person name="Varghese N."/>
            <person name="Submissions S."/>
        </authorList>
    </citation>
    <scope>NUCLEOTIDE SEQUENCE [LARGE SCALE GENOMIC DNA]</scope>
    <source>
        <strain evidence="3">LMG 26383,CCUG 61248,R- 45681</strain>
    </source>
</reference>
<evidence type="ECO:0000256" key="1">
    <source>
        <dbReference type="SAM" id="Phobius"/>
    </source>
</evidence>
<dbReference type="AlphaFoldDB" id="A0A1H7W4Z3"/>
<dbReference type="SUPFAM" id="SSF52151">
    <property type="entry name" value="FabD/lysophospholipase-like"/>
    <property type="match status" value="1"/>
</dbReference>
<sequence>MLLLSPVLIAISAFVYILLQVDQGQDIVRAAETDHGAAFRLACALALLAAAAGASLSDILSFPQNRNGRIGKAPALHAKQTKSDVVFAVSLLLALWGALLLTSALGLGAISVVVVLGGTVAGSMVALPLAFAARRFPPANLTIGATVLCCLAAIPEMAGRALGSAPILALALSGWLLVVAGFVRMAHRKRISGAFVAMIIFIGLWFSVVSSTPPIDRIRAVTSLDAHGAAPSVTPMLSFKSALFSLLDRQAESRPVVVLVSAAGGGVRASYWTAKVLARLTQASPALRDRLFLASGVSGGSLGLALYRALLAEPDLACAPDGRLEDCVATFHDADFLAGLLAGALTHDLLSAVLPISPQRGATLEKTWEAQWRRIAPSSDRFAEPFRDLFSTTGPSLVLNTTATRDGDRVPISNLDTKGWLMSRSRCKVNIAEEVNLPLSAAAHASARFPVISDWASFEVAAARRAGCESLETVADGGFFENYGAATVLDAYRQIKKLTATLPEARKPRVIVIQIVNDPDCDAARLLEARSLALECEQIIAQRKEAYKKRDVSLLPWRYVQADWNYNATLNIRRLIRPTPSLDPRPGPFGVMLRSRTMAGIEVADQLRRVVLAADDVYHLFSMAGAVDAPLGWTLSQTARRQLDERLDAVWKQPQIENLINTLSAR</sequence>
<feature type="transmembrane region" description="Helical" evidence="1">
    <location>
        <begin position="107"/>
        <end position="131"/>
    </location>
</feature>
<evidence type="ECO:0000313" key="2">
    <source>
        <dbReference type="EMBL" id="SEM16394.1"/>
    </source>
</evidence>
<dbReference type="InterPro" id="IPR016035">
    <property type="entry name" value="Acyl_Trfase/lysoPLipase"/>
</dbReference>